<evidence type="ECO:0000256" key="1">
    <source>
        <dbReference type="SAM" id="MobiDB-lite"/>
    </source>
</evidence>
<dbReference type="AlphaFoldDB" id="A0A0C2SKS9"/>
<sequence>MTDQTVRPKRNITLSSKLRSGDNAAEQELTSHRSDASLTTLASHWHLDDGPTPTSATTPTTPSAVSNSTDHLNPAPGPNYTDHDLGSAFSSQHSIARKRSRAVLSDSKDTAQPDPAASDTNASGPHYRSNEQASAFSVDQVDDAGFLKDIDIIDVDDEAGAERPRLKDRIRDINSFFTTPFQKEPGKKYRNCEECTKKQKRPVSFVNEVTTLRRHMEAAHKGAYLKWAEDHTFTSMLPKDTKRRKLEAKVDGQTQLDSHLRE</sequence>
<reference evidence="2 3" key="1">
    <citation type="submission" date="2014-04" db="EMBL/GenBank/DDBJ databases">
        <title>Evolutionary Origins and Diversification of the Mycorrhizal Mutualists.</title>
        <authorList>
            <consortium name="DOE Joint Genome Institute"/>
            <consortium name="Mycorrhizal Genomics Consortium"/>
            <person name="Kohler A."/>
            <person name="Kuo A."/>
            <person name="Nagy L.G."/>
            <person name="Floudas D."/>
            <person name="Copeland A."/>
            <person name="Barry K.W."/>
            <person name="Cichocki N."/>
            <person name="Veneault-Fourrey C."/>
            <person name="LaButti K."/>
            <person name="Lindquist E.A."/>
            <person name="Lipzen A."/>
            <person name="Lundell T."/>
            <person name="Morin E."/>
            <person name="Murat C."/>
            <person name="Riley R."/>
            <person name="Ohm R."/>
            <person name="Sun H."/>
            <person name="Tunlid A."/>
            <person name="Henrissat B."/>
            <person name="Grigoriev I.V."/>
            <person name="Hibbett D.S."/>
            <person name="Martin F."/>
        </authorList>
    </citation>
    <scope>NUCLEOTIDE SEQUENCE [LARGE SCALE GENOMIC DNA]</scope>
    <source>
        <strain evidence="2 3">Koide BX008</strain>
    </source>
</reference>
<protein>
    <submittedName>
        <fullName evidence="2">Uncharacterized protein</fullName>
    </submittedName>
</protein>
<feature type="compositionally biased region" description="Polar residues" evidence="1">
    <location>
        <begin position="252"/>
        <end position="262"/>
    </location>
</feature>
<dbReference type="OrthoDB" id="3256444at2759"/>
<accession>A0A0C2SKS9</accession>
<name>A0A0C2SKS9_AMAMK</name>
<organism evidence="2 3">
    <name type="scientific">Amanita muscaria (strain Koide BX008)</name>
    <dbReference type="NCBI Taxonomy" id="946122"/>
    <lineage>
        <taxon>Eukaryota</taxon>
        <taxon>Fungi</taxon>
        <taxon>Dikarya</taxon>
        <taxon>Basidiomycota</taxon>
        <taxon>Agaricomycotina</taxon>
        <taxon>Agaricomycetes</taxon>
        <taxon>Agaricomycetidae</taxon>
        <taxon>Agaricales</taxon>
        <taxon>Pluteineae</taxon>
        <taxon>Amanitaceae</taxon>
        <taxon>Amanita</taxon>
    </lineage>
</organism>
<evidence type="ECO:0000313" key="2">
    <source>
        <dbReference type="EMBL" id="KIL63845.1"/>
    </source>
</evidence>
<dbReference type="EMBL" id="KN818255">
    <property type="protein sequence ID" value="KIL63845.1"/>
    <property type="molecule type" value="Genomic_DNA"/>
</dbReference>
<evidence type="ECO:0000313" key="3">
    <source>
        <dbReference type="Proteomes" id="UP000054549"/>
    </source>
</evidence>
<gene>
    <name evidence="2" type="ORF">M378DRAFT_11915</name>
</gene>
<proteinExistence type="predicted"/>
<keyword evidence="3" id="KW-1185">Reference proteome</keyword>
<feature type="region of interest" description="Disordered" evidence="1">
    <location>
        <begin position="1"/>
        <end position="129"/>
    </location>
</feature>
<dbReference type="HOGENOM" id="CLU_075840_0_0_1"/>
<feature type="region of interest" description="Disordered" evidence="1">
    <location>
        <begin position="238"/>
        <end position="262"/>
    </location>
</feature>
<feature type="non-terminal residue" evidence="2">
    <location>
        <position position="262"/>
    </location>
</feature>
<feature type="compositionally biased region" description="Low complexity" evidence="1">
    <location>
        <begin position="51"/>
        <end position="69"/>
    </location>
</feature>
<dbReference type="Proteomes" id="UP000054549">
    <property type="component" value="Unassembled WGS sequence"/>
</dbReference>
<dbReference type="InParanoid" id="A0A0C2SKS9"/>